<proteinExistence type="predicted"/>
<gene>
    <name evidence="1" type="ORF">SDC9_19875</name>
</gene>
<organism evidence="1">
    <name type="scientific">bioreactor metagenome</name>
    <dbReference type="NCBI Taxonomy" id="1076179"/>
    <lineage>
        <taxon>unclassified sequences</taxon>
        <taxon>metagenomes</taxon>
        <taxon>ecological metagenomes</taxon>
    </lineage>
</organism>
<name>A0A644U576_9ZZZZ</name>
<dbReference type="EMBL" id="VSSQ01000078">
    <property type="protein sequence ID" value="MPL74066.1"/>
    <property type="molecule type" value="Genomic_DNA"/>
</dbReference>
<dbReference type="AlphaFoldDB" id="A0A644U576"/>
<evidence type="ECO:0000313" key="1">
    <source>
        <dbReference type="EMBL" id="MPL74066.1"/>
    </source>
</evidence>
<accession>A0A644U576</accession>
<reference evidence="1" key="1">
    <citation type="submission" date="2019-08" db="EMBL/GenBank/DDBJ databases">
        <authorList>
            <person name="Kucharzyk K."/>
            <person name="Murdoch R.W."/>
            <person name="Higgins S."/>
            <person name="Loffler F."/>
        </authorList>
    </citation>
    <scope>NUCLEOTIDE SEQUENCE</scope>
</reference>
<comment type="caution">
    <text evidence="1">The sequence shown here is derived from an EMBL/GenBank/DDBJ whole genome shotgun (WGS) entry which is preliminary data.</text>
</comment>
<sequence>MANPGAERLEECRDVVLVGKIERQRCRGDPPLAATVVGPSVFLDEAVEISGAGLVSATAIDGSSAA</sequence>
<protein>
    <submittedName>
        <fullName evidence="1">Uncharacterized protein</fullName>
    </submittedName>
</protein>